<reference evidence="11 12" key="1">
    <citation type="journal article" date="2007" name="Nature">
        <title>Evolution of genes and genomes on the Drosophila phylogeny.</title>
        <authorList>
            <consortium name="Drosophila 12 Genomes Consortium"/>
            <person name="Clark A.G."/>
            <person name="Eisen M.B."/>
            <person name="Smith D.R."/>
            <person name="Bergman C.M."/>
            <person name="Oliver B."/>
            <person name="Markow T.A."/>
            <person name="Kaufman T.C."/>
            <person name="Kellis M."/>
            <person name="Gelbart W."/>
            <person name="Iyer V.N."/>
            <person name="Pollard D.A."/>
            <person name="Sackton T.B."/>
            <person name="Larracuente A.M."/>
            <person name="Singh N.D."/>
            <person name="Abad J.P."/>
            <person name="Abt D.N."/>
            <person name="Adryan B."/>
            <person name="Aguade M."/>
            <person name="Akashi H."/>
            <person name="Anderson W.W."/>
            <person name="Aquadro C.F."/>
            <person name="Ardell D.H."/>
            <person name="Arguello R."/>
            <person name="Artieri C.G."/>
            <person name="Barbash D.A."/>
            <person name="Barker D."/>
            <person name="Barsanti P."/>
            <person name="Batterham P."/>
            <person name="Batzoglou S."/>
            <person name="Begun D."/>
            <person name="Bhutkar A."/>
            <person name="Blanco E."/>
            <person name="Bosak S.A."/>
            <person name="Bradley R.K."/>
            <person name="Brand A.D."/>
            <person name="Brent M.R."/>
            <person name="Brooks A.N."/>
            <person name="Brown R.H."/>
            <person name="Butlin R.K."/>
            <person name="Caggese C."/>
            <person name="Calvi B.R."/>
            <person name="Bernardo de Carvalho A."/>
            <person name="Caspi A."/>
            <person name="Castrezana S."/>
            <person name="Celniker S.E."/>
            <person name="Chang J.L."/>
            <person name="Chapple C."/>
            <person name="Chatterji S."/>
            <person name="Chinwalla A."/>
            <person name="Civetta A."/>
            <person name="Clifton S.W."/>
            <person name="Comeron J.M."/>
            <person name="Costello J.C."/>
            <person name="Coyne J.A."/>
            <person name="Daub J."/>
            <person name="David R.G."/>
            <person name="Delcher A.L."/>
            <person name="Delehaunty K."/>
            <person name="Do C.B."/>
            <person name="Ebling H."/>
            <person name="Edwards K."/>
            <person name="Eickbush T."/>
            <person name="Evans J.D."/>
            <person name="Filipski A."/>
            <person name="Findeiss S."/>
            <person name="Freyhult E."/>
            <person name="Fulton L."/>
            <person name="Fulton R."/>
            <person name="Garcia A.C."/>
            <person name="Gardiner A."/>
            <person name="Garfield D.A."/>
            <person name="Garvin B.E."/>
            <person name="Gibson G."/>
            <person name="Gilbert D."/>
            <person name="Gnerre S."/>
            <person name="Godfrey J."/>
            <person name="Good R."/>
            <person name="Gotea V."/>
            <person name="Gravely B."/>
            <person name="Greenberg A.J."/>
            <person name="Griffiths-Jones S."/>
            <person name="Gross S."/>
            <person name="Guigo R."/>
            <person name="Gustafson E.A."/>
            <person name="Haerty W."/>
            <person name="Hahn M.W."/>
            <person name="Halligan D.L."/>
            <person name="Halpern A.L."/>
            <person name="Halter G.M."/>
            <person name="Han M.V."/>
            <person name="Heger A."/>
            <person name="Hillier L."/>
            <person name="Hinrichs A.S."/>
            <person name="Holmes I."/>
            <person name="Hoskins R.A."/>
            <person name="Hubisz M.J."/>
            <person name="Hultmark D."/>
            <person name="Huntley M.A."/>
            <person name="Jaffe D.B."/>
            <person name="Jagadeeshan S."/>
            <person name="Jeck W.R."/>
            <person name="Johnson J."/>
            <person name="Jones C.D."/>
            <person name="Jordan W.C."/>
            <person name="Karpen G.H."/>
            <person name="Kataoka E."/>
            <person name="Keightley P.D."/>
            <person name="Kheradpour P."/>
            <person name="Kirkness E.F."/>
            <person name="Koerich L.B."/>
            <person name="Kristiansen K."/>
            <person name="Kudrna D."/>
            <person name="Kulathinal R.J."/>
            <person name="Kumar S."/>
            <person name="Kwok R."/>
            <person name="Lander E."/>
            <person name="Langley C.H."/>
            <person name="Lapoint R."/>
            <person name="Lazzaro B.P."/>
            <person name="Lee S.J."/>
            <person name="Levesque L."/>
            <person name="Li R."/>
            <person name="Lin C.F."/>
            <person name="Lin M.F."/>
            <person name="Lindblad-Toh K."/>
            <person name="Llopart A."/>
            <person name="Long M."/>
            <person name="Low L."/>
            <person name="Lozovsky E."/>
            <person name="Lu J."/>
            <person name="Luo M."/>
            <person name="Machado C.A."/>
            <person name="Makalowski W."/>
            <person name="Marzo M."/>
            <person name="Matsuda M."/>
            <person name="Matzkin L."/>
            <person name="McAllister B."/>
            <person name="McBride C.S."/>
            <person name="McKernan B."/>
            <person name="McKernan K."/>
            <person name="Mendez-Lago M."/>
            <person name="Minx P."/>
            <person name="Mollenhauer M.U."/>
            <person name="Montooth K."/>
            <person name="Mount S.M."/>
            <person name="Mu X."/>
            <person name="Myers E."/>
            <person name="Negre B."/>
            <person name="Newfeld S."/>
            <person name="Nielsen R."/>
            <person name="Noor M.A."/>
            <person name="O'Grady P."/>
            <person name="Pachter L."/>
            <person name="Papaceit M."/>
            <person name="Parisi M.J."/>
            <person name="Parisi M."/>
            <person name="Parts L."/>
            <person name="Pedersen J.S."/>
            <person name="Pesole G."/>
            <person name="Phillippy A.M."/>
            <person name="Ponting C.P."/>
            <person name="Pop M."/>
            <person name="Porcelli D."/>
            <person name="Powell J.R."/>
            <person name="Prohaska S."/>
            <person name="Pruitt K."/>
            <person name="Puig M."/>
            <person name="Quesneville H."/>
            <person name="Ram K.R."/>
            <person name="Rand D."/>
            <person name="Rasmussen M.D."/>
            <person name="Reed L.K."/>
            <person name="Reenan R."/>
            <person name="Reily A."/>
            <person name="Remington K.A."/>
            <person name="Rieger T.T."/>
            <person name="Ritchie M.G."/>
            <person name="Robin C."/>
            <person name="Rogers Y.H."/>
            <person name="Rohde C."/>
            <person name="Rozas J."/>
            <person name="Rubenfield M.J."/>
            <person name="Ruiz A."/>
            <person name="Russo S."/>
            <person name="Salzberg S.L."/>
            <person name="Sanchez-Gracia A."/>
            <person name="Saranga D.J."/>
            <person name="Sato H."/>
            <person name="Schaeffer S.W."/>
            <person name="Schatz M.C."/>
            <person name="Schlenke T."/>
            <person name="Schwartz R."/>
            <person name="Segarra C."/>
            <person name="Singh R.S."/>
            <person name="Sirot L."/>
            <person name="Sirota M."/>
            <person name="Sisneros N.B."/>
            <person name="Smith C.D."/>
            <person name="Smith T.F."/>
            <person name="Spieth J."/>
            <person name="Stage D.E."/>
            <person name="Stark A."/>
            <person name="Stephan W."/>
            <person name="Strausberg R.L."/>
            <person name="Strempel S."/>
            <person name="Sturgill D."/>
            <person name="Sutton G."/>
            <person name="Sutton G.G."/>
            <person name="Tao W."/>
            <person name="Teichmann S."/>
            <person name="Tobari Y.N."/>
            <person name="Tomimura Y."/>
            <person name="Tsolas J.M."/>
            <person name="Valente V.L."/>
            <person name="Venter E."/>
            <person name="Venter J.C."/>
            <person name="Vicario S."/>
            <person name="Vieira F.G."/>
            <person name="Vilella A.J."/>
            <person name="Villasante A."/>
            <person name="Walenz B."/>
            <person name="Wang J."/>
            <person name="Wasserman M."/>
            <person name="Watts T."/>
            <person name="Wilson D."/>
            <person name="Wilson R.K."/>
            <person name="Wing R.A."/>
            <person name="Wolfner M.F."/>
            <person name="Wong A."/>
            <person name="Wong G.K."/>
            <person name="Wu C.I."/>
            <person name="Wu G."/>
            <person name="Yamamoto D."/>
            <person name="Yang H.P."/>
            <person name="Yang S.P."/>
            <person name="Yorke J.A."/>
            <person name="Yoshida K."/>
            <person name="Zdobnov E."/>
            <person name="Zhang P."/>
            <person name="Zhang Y."/>
            <person name="Zimin A.V."/>
            <person name="Baldwin J."/>
            <person name="Abdouelleil A."/>
            <person name="Abdulkadir J."/>
            <person name="Abebe A."/>
            <person name="Abera B."/>
            <person name="Abreu J."/>
            <person name="Acer S.C."/>
            <person name="Aftuck L."/>
            <person name="Alexander A."/>
            <person name="An P."/>
            <person name="Anderson E."/>
            <person name="Anderson S."/>
            <person name="Arachi H."/>
            <person name="Azer M."/>
            <person name="Bachantsang P."/>
            <person name="Barry A."/>
            <person name="Bayul T."/>
            <person name="Berlin A."/>
            <person name="Bessette D."/>
            <person name="Bloom T."/>
            <person name="Blye J."/>
            <person name="Boguslavskiy L."/>
            <person name="Bonnet C."/>
            <person name="Boukhgalter B."/>
            <person name="Bourzgui I."/>
            <person name="Brown A."/>
            <person name="Cahill P."/>
            <person name="Channer S."/>
            <person name="Cheshatsang Y."/>
            <person name="Chuda L."/>
            <person name="Citroen M."/>
            <person name="Collymore A."/>
            <person name="Cooke P."/>
            <person name="Costello M."/>
            <person name="D'Aco K."/>
            <person name="Daza R."/>
            <person name="De Haan G."/>
            <person name="DeGray S."/>
            <person name="DeMaso C."/>
            <person name="Dhargay N."/>
            <person name="Dooley K."/>
            <person name="Dooley E."/>
            <person name="Doricent M."/>
            <person name="Dorje P."/>
            <person name="Dorjee K."/>
            <person name="Dupes A."/>
            <person name="Elong R."/>
            <person name="Falk J."/>
            <person name="Farina A."/>
            <person name="Faro S."/>
            <person name="Ferguson D."/>
            <person name="Fisher S."/>
            <person name="Foley C.D."/>
            <person name="Franke A."/>
            <person name="Friedrich D."/>
            <person name="Gadbois L."/>
            <person name="Gearin G."/>
            <person name="Gearin C.R."/>
            <person name="Giannoukos G."/>
            <person name="Goode T."/>
            <person name="Graham J."/>
            <person name="Grandbois E."/>
            <person name="Grewal S."/>
            <person name="Gyaltsen K."/>
            <person name="Hafez N."/>
            <person name="Hagos B."/>
            <person name="Hall J."/>
            <person name="Henson C."/>
            <person name="Hollinger A."/>
            <person name="Honan T."/>
            <person name="Huard M.D."/>
            <person name="Hughes L."/>
            <person name="Hurhula B."/>
            <person name="Husby M.E."/>
            <person name="Kamat A."/>
            <person name="Kanga B."/>
            <person name="Kashin S."/>
            <person name="Khazanovich D."/>
            <person name="Kisner P."/>
            <person name="Lance K."/>
            <person name="Lara M."/>
            <person name="Lee W."/>
            <person name="Lennon N."/>
            <person name="Letendre F."/>
            <person name="LeVine R."/>
            <person name="Lipovsky A."/>
            <person name="Liu X."/>
            <person name="Liu J."/>
            <person name="Liu S."/>
            <person name="Lokyitsang T."/>
            <person name="Lokyitsang Y."/>
            <person name="Lubonja R."/>
            <person name="Lui A."/>
            <person name="MacDonald P."/>
            <person name="Magnisalis V."/>
            <person name="Maru K."/>
            <person name="Matthews C."/>
            <person name="McCusker W."/>
            <person name="McDonough S."/>
            <person name="Mehta T."/>
            <person name="Meldrim J."/>
            <person name="Meneus L."/>
            <person name="Mihai O."/>
            <person name="Mihalev A."/>
            <person name="Mihova T."/>
            <person name="Mittelman R."/>
            <person name="Mlenga V."/>
            <person name="Montmayeur A."/>
            <person name="Mulrain L."/>
            <person name="Navidi A."/>
            <person name="Naylor J."/>
            <person name="Negash T."/>
            <person name="Nguyen T."/>
            <person name="Nguyen N."/>
            <person name="Nicol R."/>
            <person name="Norbu C."/>
            <person name="Norbu N."/>
            <person name="Novod N."/>
            <person name="O'Neill B."/>
            <person name="Osman S."/>
            <person name="Markiewicz E."/>
            <person name="Oyono O.L."/>
            <person name="Patti C."/>
            <person name="Phunkhang P."/>
            <person name="Pierre F."/>
            <person name="Priest M."/>
            <person name="Raghuraman S."/>
            <person name="Rege F."/>
            <person name="Reyes R."/>
            <person name="Rise C."/>
            <person name="Rogov P."/>
            <person name="Ross K."/>
            <person name="Ryan E."/>
            <person name="Settipalli S."/>
            <person name="Shea T."/>
            <person name="Sherpa N."/>
            <person name="Shi L."/>
            <person name="Shih D."/>
            <person name="Sparrow T."/>
            <person name="Spaulding J."/>
            <person name="Stalker J."/>
            <person name="Stange-Thomann N."/>
            <person name="Stavropoulos S."/>
            <person name="Stone C."/>
            <person name="Strader C."/>
            <person name="Tesfaye S."/>
            <person name="Thomson T."/>
            <person name="Thoulutsang Y."/>
            <person name="Thoulutsang D."/>
            <person name="Topham K."/>
            <person name="Topping I."/>
            <person name="Tsamla T."/>
            <person name="Vassiliev H."/>
            <person name="Vo A."/>
            <person name="Wangchuk T."/>
            <person name="Wangdi T."/>
            <person name="Weiand M."/>
            <person name="Wilkinson J."/>
            <person name="Wilson A."/>
            <person name="Yadav S."/>
            <person name="Young G."/>
            <person name="Yu Q."/>
            <person name="Zembek L."/>
            <person name="Zhong D."/>
            <person name="Zimmer A."/>
            <person name="Zwirko Z."/>
            <person name="Jaffe D.B."/>
            <person name="Alvarez P."/>
            <person name="Brockman W."/>
            <person name="Butler J."/>
            <person name="Chin C."/>
            <person name="Gnerre S."/>
            <person name="Grabherr M."/>
            <person name="Kleber M."/>
            <person name="Mauceli E."/>
            <person name="MacCallum I."/>
        </authorList>
    </citation>
    <scope>NUCLEOTIDE SEQUENCE [LARGE SCALE GENOMIC DNA]</scope>
    <source>
        <strain evidence="12">Tucson 15287-2541.00</strain>
    </source>
</reference>
<dbReference type="InParanoid" id="B4J8B8"/>
<evidence type="ECO:0000256" key="6">
    <source>
        <dbReference type="ARBA" id="ARBA00023163"/>
    </source>
</evidence>
<dbReference type="Proteomes" id="UP000001070">
    <property type="component" value="Unassembled WGS sequence"/>
</dbReference>
<name>B4J8B8_DROGR</name>
<dbReference type="EMBL" id="CH916367">
    <property type="protein sequence ID" value="EDW02277.1"/>
    <property type="molecule type" value="Genomic_DNA"/>
</dbReference>
<keyword evidence="6" id="KW-0804">Transcription</keyword>
<comment type="subunit">
    <text evidence="9">Part of the SNAPc complex composed of 5 subunits: SNAPC1, SNAPC2, SNAPC3, SNAPC4 and SNAPC5. SNAPC3 interacts with SNAPC1.</text>
</comment>
<dbReference type="GO" id="GO:0042796">
    <property type="term" value="P:snRNA transcription by RNA polymerase III"/>
    <property type="evidence" value="ECO:0007669"/>
    <property type="project" value="EnsemblMetazoa"/>
</dbReference>
<accession>B4J8B8</accession>
<dbReference type="InterPro" id="IPR022042">
    <property type="entry name" value="snRNA-activating_su3"/>
</dbReference>
<dbReference type="STRING" id="7222.B4J8B8"/>
<evidence type="ECO:0000313" key="11">
    <source>
        <dbReference type="EMBL" id="EDW02277.1"/>
    </source>
</evidence>
<evidence type="ECO:0000256" key="4">
    <source>
        <dbReference type="ARBA" id="ARBA00023015"/>
    </source>
</evidence>
<evidence type="ECO:0000256" key="3">
    <source>
        <dbReference type="ARBA" id="ARBA00013634"/>
    </source>
</evidence>
<dbReference type="GO" id="GO:0001006">
    <property type="term" value="F:RNA polymerase III type 3 promoter sequence-specific DNA binding"/>
    <property type="evidence" value="ECO:0007669"/>
    <property type="project" value="EnsemblMetazoa"/>
</dbReference>
<evidence type="ECO:0000313" key="12">
    <source>
        <dbReference type="Proteomes" id="UP000001070"/>
    </source>
</evidence>
<keyword evidence="5" id="KW-0238">DNA-binding</keyword>
<dbReference type="GO" id="GO:0065004">
    <property type="term" value="P:protein-DNA complex assembly"/>
    <property type="evidence" value="ECO:0007669"/>
    <property type="project" value="EnsemblMetazoa"/>
</dbReference>
<evidence type="ECO:0000256" key="7">
    <source>
        <dbReference type="ARBA" id="ARBA00023242"/>
    </source>
</evidence>
<dbReference type="eggNOG" id="KOG2664">
    <property type="taxonomic scope" value="Eukaryota"/>
</dbReference>
<dbReference type="PhylomeDB" id="B4J8B8"/>
<comment type="function">
    <text evidence="8">Part of the SNAPc complex required for the transcription of both RNA polymerase II and III small-nuclear RNA genes. Binds to the proximal sequence element (PSE), a non-TATA-box basal promoter element common to these 2 types of genes. Recruits TBP and BRF2 to the U6 snRNA TATA box.</text>
</comment>
<evidence type="ECO:0000256" key="9">
    <source>
        <dbReference type="ARBA" id="ARBA00025958"/>
    </source>
</evidence>
<gene>
    <name evidence="11" type="primary">Dgri\GH19985</name>
    <name evidence="11" type="ORF">Dgri_GH19985</name>
</gene>
<comment type="similarity">
    <text evidence="2">Belongs to the SNAPC3/SRD2 family.</text>
</comment>
<dbReference type="Pfam" id="PF12251">
    <property type="entry name" value="SNAPC3"/>
    <property type="match status" value="1"/>
</dbReference>
<dbReference type="FunCoup" id="B4J8B8">
    <property type="interactions" value="605"/>
</dbReference>
<dbReference type="HOGENOM" id="CLU_039780_0_0_1"/>
<keyword evidence="7" id="KW-0539">Nucleus</keyword>
<dbReference type="OrthoDB" id="46583at2759"/>
<evidence type="ECO:0000256" key="2">
    <source>
        <dbReference type="ARBA" id="ARBA00010410"/>
    </source>
</evidence>
<dbReference type="GO" id="GO:0000978">
    <property type="term" value="F:RNA polymerase II cis-regulatory region sequence-specific DNA binding"/>
    <property type="evidence" value="ECO:0007669"/>
    <property type="project" value="EnsemblMetazoa"/>
</dbReference>
<dbReference type="GO" id="GO:0042795">
    <property type="term" value="P:snRNA transcription by RNA polymerase II"/>
    <property type="evidence" value="ECO:0007669"/>
    <property type="project" value="EnsemblMetazoa"/>
</dbReference>
<keyword evidence="4" id="KW-0805">Transcription regulation</keyword>
<dbReference type="GO" id="GO:0001046">
    <property type="term" value="F:core promoter sequence-specific DNA binding"/>
    <property type="evidence" value="ECO:0007669"/>
    <property type="project" value="EnsemblMetazoa"/>
</dbReference>
<dbReference type="GO" id="GO:0019185">
    <property type="term" value="C:snRNA-activating protein complex"/>
    <property type="evidence" value="ECO:0007669"/>
    <property type="project" value="EnsemblMetazoa"/>
</dbReference>
<evidence type="ECO:0000256" key="10">
    <source>
        <dbReference type="ARBA" id="ARBA00029606"/>
    </source>
</evidence>
<protein>
    <recommendedName>
        <fullName evidence="3">snRNA-activating protein complex subunit 3</fullName>
    </recommendedName>
    <alternativeName>
        <fullName evidence="10">Small nuclear RNA-activating complex polypeptide 3</fullName>
    </alternativeName>
</protein>
<evidence type="ECO:0000256" key="8">
    <source>
        <dbReference type="ARBA" id="ARBA00025193"/>
    </source>
</evidence>
<dbReference type="GO" id="GO:0005634">
    <property type="term" value="C:nucleus"/>
    <property type="evidence" value="ECO:0007669"/>
    <property type="project" value="UniProtKB-SubCell"/>
</dbReference>
<comment type="subcellular location">
    <subcellularLocation>
        <location evidence="1">Nucleus</location>
    </subcellularLocation>
</comment>
<evidence type="ECO:0000256" key="5">
    <source>
        <dbReference type="ARBA" id="ARBA00023125"/>
    </source>
</evidence>
<organism evidence="12">
    <name type="scientific">Drosophila grimshawi</name>
    <name type="common">Hawaiian fruit fly</name>
    <name type="synonym">Idiomyia grimshawi</name>
    <dbReference type="NCBI Taxonomy" id="7222"/>
    <lineage>
        <taxon>Eukaryota</taxon>
        <taxon>Metazoa</taxon>
        <taxon>Ecdysozoa</taxon>
        <taxon>Arthropoda</taxon>
        <taxon>Hexapoda</taxon>
        <taxon>Insecta</taxon>
        <taxon>Pterygota</taxon>
        <taxon>Neoptera</taxon>
        <taxon>Endopterygota</taxon>
        <taxon>Diptera</taxon>
        <taxon>Brachycera</taxon>
        <taxon>Muscomorpha</taxon>
        <taxon>Ephydroidea</taxon>
        <taxon>Drosophilidae</taxon>
        <taxon>Drosophila</taxon>
        <taxon>Hawaiian Drosophila</taxon>
    </lineage>
</organism>
<sequence>MENVLESPQPPISLRQFLDEYKNQLNSSNENTDNIPFYFAENSPVSPDVEASCSLQLLATSDDNLINVFEPGNEMRRHTRPKPQADDNVPKTYTAIKEHKDYKPGNPFARTQYSYRLISESLTSGDLKPMWSLQQFDLAITVRFYRPPRASHRNYKLERPMFAEEFVCLGSNYLTELRDKISCICNGKRFVDISEDPEAPLPVLDTNPGYFFINDTFYNDTRNPNNCDYSKTVLQWARTASGFQDEGLKVAAMESTRFLDLTVRLGAPLQYLHHGNCEHLFVFSQVEVVWPHILCSSSYPYLRAFNPFNGRACFICGIRSYHFIVEQSRRQLHDPAYLCRSCHYSYNYVDGKKVGQFRAYRIYDNSERSDDEVAKQLQEILDISDNGNNDSH</sequence>
<evidence type="ECO:0000256" key="1">
    <source>
        <dbReference type="ARBA" id="ARBA00004123"/>
    </source>
</evidence>
<dbReference type="PANTHER" id="PTHR13421">
    <property type="entry name" value="SNRNA-ACTIVATING PROTEIN COMPLEX SUBUNIT 3"/>
    <property type="match status" value="1"/>
</dbReference>
<dbReference type="AlphaFoldDB" id="B4J8B8"/>
<dbReference type="PANTHER" id="PTHR13421:SF16">
    <property type="entry name" value="SNRNA-ACTIVATING PROTEIN COMPLEX SUBUNIT 3"/>
    <property type="match status" value="1"/>
</dbReference>
<dbReference type="OMA" id="CICNGKR"/>
<proteinExistence type="inferred from homology"/>
<keyword evidence="12" id="KW-1185">Reference proteome</keyword>
<dbReference type="GO" id="GO:0003681">
    <property type="term" value="F:bent DNA binding"/>
    <property type="evidence" value="ECO:0007669"/>
    <property type="project" value="EnsemblMetazoa"/>
</dbReference>